<evidence type="ECO:0000313" key="2">
    <source>
        <dbReference type="EMBL" id="TWT29867.1"/>
    </source>
</evidence>
<dbReference type="EMBL" id="SJPF01000006">
    <property type="protein sequence ID" value="TWT29867.1"/>
    <property type="molecule type" value="Genomic_DNA"/>
</dbReference>
<protein>
    <submittedName>
        <fullName evidence="2">Plasmid stabilization system protein</fullName>
    </submittedName>
</protein>
<dbReference type="Gene3D" id="3.30.2310.20">
    <property type="entry name" value="RelE-like"/>
    <property type="match status" value="1"/>
</dbReference>
<keyword evidence="1" id="KW-1277">Toxin-antitoxin system</keyword>
<sequence>MKRNAGNVQLLLTDRALADLAEIRTYTAANFGKRQSEKYLDDLESALARIKEQPDLLRHEAQFSATLQFYRVNRHLVVCDRSELAIYVLTVIHGNRDIPSRLNELAPSLADEVEILRGKL</sequence>
<accession>A0A5C5UWD6</accession>
<dbReference type="AlphaFoldDB" id="A0A5C5UWD6"/>
<evidence type="ECO:0000256" key="1">
    <source>
        <dbReference type="ARBA" id="ARBA00022649"/>
    </source>
</evidence>
<dbReference type="OrthoDB" id="282948at2"/>
<dbReference type="RefSeq" id="WP_146435951.1">
    <property type="nucleotide sequence ID" value="NZ_SJPF01000006.1"/>
</dbReference>
<reference evidence="2 3" key="1">
    <citation type="submission" date="2019-02" db="EMBL/GenBank/DDBJ databases">
        <title>Deep-cultivation of Planctomycetes and their phenomic and genomic characterization uncovers novel biology.</title>
        <authorList>
            <person name="Wiegand S."/>
            <person name="Jogler M."/>
            <person name="Boedeker C."/>
            <person name="Pinto D."/>
            <person name="Vollmers J."/>
            <person name="Rivas-Marin E."/>
            <person name="Kohn T."/>
            <person name="Peeters S.H."/>
            <person name="Heuer A."/>
            <person name="Rast P."/>
            <person name="Oberbeckmann S."/>
            <person name="Bunk B."/>
            <person name="Jeske O."/>
            <person name="Meyerdierks A."/>
            <person name="Storesund J.E."/>
            <person name="Kallscheuer N."/>
            <person name="Luecker S."/>
            <person name="Lage O.M."/>
            <person name="Pohl T."/>
            <person name="Merkel B.J."/>
            <person name="Hornburger P."/>
            <person name="Mueller R.-W."/>
            <person name="Bruemmer F."/>
            <person name="Labrenz M."/>
            <person name="Spormann A.M."/>
            <person name="Op Den Camp H."/>
            <person name="Overmann J."/>
            <person name="Amann R."/>
            <person name="Jetten M.S.M."/>
            <person name="Mascher T."/>
            <person name="Medema M.H."/>
            <person name="Devos D.P."/>
            <person name="Kaster A.-K."/>
            <person name="Ovreas L."/>
            <person name="Rohde M."/>
            <person name="Galperin M.Y."/>
            <person name="Jogler C."/>
        </authorList>
    </citation>
    <scope>NUCLEOTIDE SEQUENCE [LARGE SCALE GENOMIC DNA]</scope>
    <source>
        <strain evidence="2 3">Enr8</strain>
    </source>
</reference>
<evidence type="ECO:0000313" key="3">
    <source>
        <dbReference type="Proteomes" id="UP000318878"/>
    </source>
</evidence>
<organism evidence="2 3">
    <name type="scientific">Blastopirellula retiformator</name>
    <dbReference type="NCBI Taxonomy" id="2527970"/>
    <lineage>
        <taxon>Bacteria</taxon>
        <taxon>Pseudomonadati</taxon>
        <taxon>Planctomycetota</taxon>
        <taxon>Planctomycetia</taxon>
        <taxon>Pirellulales</taxon>
        <taxon>Pirellulaceae</taxon>
        <taxon>Blastopirellula</taxon>
    </lineage>
</organism>
<dbReference type="Proteomes" id="UP000318878">
    <property type="component" value="Unassembled WGS sequence"/>
</dbReference>
<proteinExistence type="predicted"/>
<dbReference type="InterPro" id="IPR035093">
    <property type="entry name" value="RelE/ParE_toxin_dom_sf"/>
</dbReference>
<comment type="caution">
    <text evidence="2">The sequence shown here is derived from an EMBL/GenBank/DDBJ whole genome shotgun (WGS) entry which is preliminary data.</text>
</comment>
<name>A0A5C5UWD6_9BACT</name>
<keyword evidence="3" id="KW-1185">Reference proteome</keyword>
<dbReference type="Pfam" id="PF05016">
    <property type="entry name" value="ParE_toxin"/>
    <property type="match status" value="1"/>
</dbReference>
<gene>
    <name evidence="2" type="ORF">Enr8_45230</name>
</gene>
<dbReference type="InterPro" id="IPR007712">
    <property type="entry name" value="RelE/ParE_toxin"/>
</dbReference>